<dbReference type="EMBL" id="NBSK02000003">
    <property type="protein sequence ID" value="KAJ0218337.1"/>
    <property type="molecule type" value="Genomic_DNA"/>
</dbReference>
<gene>
    <name evidence="8" type="ORF">LSAT_V11C300124060</name>
</gene>
<dbReference type="InterPro" id="IPR036638">
    <property type="entry name" value="HLH_DNA-bd_sf"/>
</dbReference>
<evidence type="ECO:0000256" key="6">
    <source>
        <dbReference type="SAM" id="MobiDB-lite"/>
    </source>
</evidence>
<organism evidence="8 9">
    <name type="scientific">Lactuca sativa</name>
    <name type="common">Garden lettuce</name>
    <dbReference type="NCBI Taxonomy" id="4236"/>
    <lineage>
        <taxon>Eukaryota</taxon>
        <taxon>Viridiplantae</taxon>
        <taxon>Streptophyta</taxon>
        <taxon>Embryophyta</taxon>
        <taxon>Tracheophyta</taxon>
        <taxon>Spermatophyta</taxon>
        <taxon>Magnoliopsida</taxon>
        <taxon>eudicotyledons</taxon>
        <taxon>Gunneridae</taxon>
        <taxon>Pentapetalae</taxon>
        <taxon>asterids</taxon>
        <taxon>campanulids</taxon>
        <taxon>Asterales</taxon>
        <taxon>Asteraceae</taxon>
        <taxon>Cichorioideae</taxon>
        <taxon>Cichorieae</taxon>
        <taxon>Lactucinae</taxon>
        <taxon>Lactuca</taxon>
    </lineage>
</organism>
<dbReference type="SMART" id="SM00353">
    <property type="entry name" value="HLH"/>
    <property type="match status" value="1"/>
</dbReference>
<reference evidence="8 9" key="1">
    <citation type="journal article" date="2017" name="Nat. Commun.">
        <title>Genome assembly with in vitro proximity ligation data and whole-genome triplication in lettuce.</title>
        <authorList>
            <person name="Reyes-Chin-Wo S."/>
            <person name="Wang Z."/>
            <person name="Yang X."/>
            <person name="Kozik A."/>
            <person name="Arikit S."/>
            <person name="Song C."/>
            <person name="Xia L."/>
            <person name="Froenicke L."/>
            <person name="Lavelle D.O."/>
            <person name="Truco M.J."/>
            <person name="Xia R."/>
            <person name="Zhu S."/>
            <person name="Xu C."/>
            <person name="Xu H."/>
            <person name="Xu X."/>
            <person name="Cox K."/>
            <person name="Korf I."/>
            <person name="Meyers B.C."/>
            <person name="Michelmore R.W."/>
        </authorList>
    </citation>
    <scope>NUCLEOTIDE SEQUENCE [LARGE SCALE GENOMIC DNA]</scope>
    <source>
        <strain evidence="9">cv. Salinas</strain>
        <tissue evidence="8">Seedlings</tissue>
    </source>
</reference>
<dbReference type="Gene3D" id="4.10.280.10">
    <property type="entry name" value="Helix-loop-helix DNA-binding domain"/>
    <property type="match status" value="1"/>
</dbReference>
<dbReference type="GO" id="GO:0046983">
    <property type="term" value="F:protein dimerization activity"/>
    <property type="evidence" value="ECO:0007669"/>
    <property type="project" value="InterPro"/>
</dbReference>
<evidence type="ECO:0000259" key="7">
    <source>
        <dbReference type="PROSITE" id="PS50888"/>
    </source>
</evidence>
<keyword evidence="9" id="KW-1185">Reference proteome</keyword>
<feature type="domain" description="BHLH" evidence="7">
    <location>
        <begin position="122"/>
        <end position="179"/>
    </location>
</feature>
<feature type="region of interest" description="Disordered" evidence="6">
    <location>
        <begin position="282"/>
        <end position="303"/>
    </location>
</feature>
<dbReference type="AlphaFoldDB" id="A0A9R1W8K7"/>
<dbReference type="InterPro" id="IPR011598">
    <property type="entry name" value="bHLH_dom"/>
</dbReference>
<feature type="compositionally biased region" description="Low complexity" evidence="6">
    <location>
        <begin position="289"/>
        <end position="303"/>
    </location>
</feature>
<comment type="caution">
    <text evidence="8">The sequence shown here is derived from an EMBL/GenBank/DDBJ whole genome shotgun (WGS) entry which is preliminary data.</text>
</comment>
<proteinExistence type="predicted"/>
<dbReference type="SUPFAM" id="SSF47459">
    <property type="entry name" value="HLH, helix-loop-helix DNA-binding domain"/>
    <property type="match status" value="1"/>
</dbReference>
<dbReference type="GO" id="GO:0003677">
    <property type="term" value="F:DNA binding"/>
    <property type="evidence" value="ECO:0007669"/>
    <property type="project" value="UniProtKB-KW"/>
</dbReference>
<keyword evidence="4" id="KW-0804">Transcription</keyword>
<name>A0A9R1W8K7_LACSA</name>
<dbReference type="InterPro" id="IPR031066">
    <property type="entry name" value="bHLH_ALC-like_plant"/>
</dbReference>
<keyword evidence="2" id="KW-0805">Transcription regulation</keyword>
<comment type="subcellular location">
    <subcellularLocation>
        <location evidence="1">Nucleus</location>
    </subcellularLocation>
</comment>
<evidence type="ECO:0000256" key="4">
    <source>
        <dbReference type="ARBA" id="ARBA00023163"/>
    </source>
</evidence>
<evidence type="ECO:0000256" key="1">
    <source>
        <dbReference type="ARBA" id="ARBA00004123"/>
    </source>
</evidence>
<dbReference type="Proteomes" id="UP000235145">
    <property type="component" value="Unassembled WGS sequence"/>
</dbReference>
<protein>
    <recommendedName>
        <fullName evidence="7">BHLH domain-containing protein</fullName>
    </recommendedName>
</protein>
<dbReference type="PANTHER" id="PTHR45855:SF23">
    <property type="entry name" value="TRANSCRIPTION FACTOR MEE8-RELATED"/>
    <property type="match status" value="1"/>
</dbReference>
<evidence type="ECO:0000256" key="5">
    <source>
        <dbReference type="ARBA" id="ARBA00023242"/>
    </source>
</evidence>
<evidence type="ECO:0000313" key="9">
    <source>
        <dbReference type="Proteomes" id="UP000235145"/>
    </source>
</evidence>
<dbReference type="Pfam" id="PF00010">
    <property type="entry name" value="HLH"/>
    <property type="match status" value="1"/>
</dbReference>
<feature type="region of interest" description="Disordered" evidence="6">
    <location>
        <begin position="112"/>
        <end position="135"/>
    </location>
</feature>
<feature type="compositionally biased region" description="Basic and acidic residues" evidence="6">
    <location>
        <begin position="123"/>
        <end position="135"/>
    </location>
</feature>
<evidence type="ECO:0000256" key="3">
    <source>
        <dbReference type="ARBA" id="ARBA00023125"/>
    </source>
</evidence>
<evidence type="ECO:0000313" key="8">
    <source>
        <dbReference type="EMBL" id="KAJ0218337.1"/>
    </source>
</evidence>
<keyword evidence="5" id="KW-0539">Nucleus</keyword>
<dbReference type="GO" id="GO:0005634">
    <property type="term" value="C:nucleus"/>
    <property type="evidence" value="ECO:0000318"/>
    <property type="project" value="GO_Central"/>
</dbReference>
<evidence type="ECO:0000256" key="2">
    <source>
        <dbReference type="ARBA" id="ARBA00023015"/>
    </source>
</evidence>
<keyword evidence="3" id="KW-0238">DNA-binding</keyword>
<dbReference type="PANTHER" id="PTHR45855">
    <property type="entry name" value="TRANSCRIPTION FACTOR PIF1-RELATED"/>
    <property type="match status" value="1"/>
</dbReference>
<sequence>MKTGDNNQQAPPRTSGEISGSLCSEALHINSLESSHEVRSYFDMVKVLSEVELPSPSPVQATSCTLRREDYFDRKENTESLKCRVLQLAKSSGCAPGLGNIIEKERELRSKQRDCQQSGSVREAAKSNITEKKRRNKISERIRTLQTPVPNCNKELNLQHLQKHKASILGDAIEYIKFLQMQLQMVQSMGIGHISQGLAREQSLQVPKFVDPNFTMNPLTGMQHGMPQFGSYFPINYPIFPTSFIGFSPLFPPTEVDTRSFPWGQPRHVLYPQQLQFPSQTSQSVYSATPSSDTIIPTTSSQGGSSVPGQPLYHVPVTSQVSISCLLLYNTVANSVK</sequence>
<dbReference type="PROSITE" id="PS50888">
    <property type="entry name" value="BHLH"/>
    <property type="match status" value="1"/>
</dbReference>
<accession>A0A9R1W8K7</accession>